<feature type="compositionally biased region" description="Acidic residues" evidence="2">
    <location>
        <begin position="444"/>
        <end position="458"/>
    </location>
</feature>
<name>A0A832H4Y6_9CYAN</name>
<dbReference type="SUPFAM" id="SSF58113">
    <property type="entry name" value="Apolipoprotein A-I"/>
    <property type="match status" value="1"/>
</dbReference>
<reference evidence="4" key="1">
    <citation type="journal article" date="2020" name="mSystems">
        <title>Genome- and Community-Level Interaction Insights into Carbon Utilization and Element Cycling Functions of Hydrothermarchaeota in Hydrothermal Sediment.</title>
        <authorList>
            <person name="Zhou Z."/>
            <person name="Liu Y."/>
            <person name="Xu W."/>
            <person name="Pan J."/>
            <person name="Luo Z.H."/>
            <person name="Li M."/>
        </authorList>
    </citation>
    <scope>NUCLEOTIDE SEQUENCE [LARGE SCALE GENOMIC DNA]</scope>
    <source>
        <strain evidence="4">SpSt-402</strain>
    </source>
</reference>
<dbReference type="Gene3D" id="2.30.30.240">
    <property type="entry name" value="PRC-barrel domain"/>
    <property type="match status" value="1"/>
</dbReference>
<dbReference type="PANTHER" id="PTHR36740:SF1">
    <property type="entry name" value="PRC-BARREL DOMAIN-CONTAINING PROTEIN"/>
    <property type="match status" value="1"/>
</dbReference>
<feature type="compositionally biased region" description="Acidic residues" evidence="2">
    <location>
        <begin position="359"/>
        <end position="371"/>
    </location>
</feature>
<proteinExistence type="predicted"/>
<protein>
    <recommendedName>
        <fullName evidence="3">PRC-barrel domain-containing protein</fullName>
    </recommendedName>
</protein>
<feature type="compositionally biased region" description="Acidic residues" evidence="2">
    <location>
        <begin position="390"/>
        <end position="402"/>
    </location>
</feature>
<keyword evidence="1" id="KW-0175">Coiled coil</keyword>
<dbReference type="EMBL" id="DSRD01000762">
    <property type="protein sequence ID" value="HGW95047.1"/>
    <property type="molecule type" value="Genomic_DNA"/>
</dbReference>
<dbReference type="InterPro" id="IPR027275">
    <property type="entry name" value="PRC-brl_dom"/>
</dbReference>
<feature type="compositionally biased region" description="Polar residues" evidence="2">
    <location>
        <begin position="326"/>
        <end position="335"/>
    </location>
</feature>
<sequence length="458" mass="51028">MATLPNVVRQSELLNQLVLNRGTMEELGRIEVLWMYPPAHRVLGFVCKAGFLGRKKLAFKLSQVEAIGANGVLTHSQPDETDAERVSQLESLIHCEVWSNAGQKLGKIIDCVFNLQSGAIADYLVVGDRLSTLTGSIYRLPPAKIVSLGRQRVLVAETSIHQLAAYREGIQQKLTKATTALRDEYEDVTQELRSLAKRAQTTTSHMKTLAEQAKERAQNLAEHAREKAFELNEQLLENAQTLAEKAVETGETLVERVQDTTHEWGEQLKDTTQTLTVQAREVFDPEDEDDESDVEWDDIDFLFDEDDHQPPSSPTSTSNASKTTSIPKQPIQQPNPFTPTDPPTTPATTEPVPPTPDVTVEEEDFWMIDEDLTLKRAGWNPQAVFTPPNNEEDWDIEDDPWDITELPVPTVPKPPSVPPQSVEQGTVEDSGTATAQSKAKTTDPENEVSETDEDESWI</sequence>
<feature type="region of interest" description="Disordered" evidence="2">
    <location>
        <begin position="303"/>
        <end position="458"/>
    </location>
</feature>
<dbReference type="AlphaFoldDB" id="A0A832H4Y6"/>
<evidence type="ECO:0000259" key="3">
    <source>
        <dbReference type="Pfam" id="PF05239"/>
    </source>
</evidence>
<feature type="compositionally biased region" description="Pro residues" evidence="2">
    <location>
        <begin position="336"/>
        <end position="356"/>
    </location>
</feature>
<dbReference type="InterPro" id="IPR011033">
    <property type="entry name" value="PRC_barrel-like_sf"/>
</dbReference>
<gene>
    <name evidence="4" type="ORF">ENR47_12305</name>
</gene>
<accession>A0A832H4Y6</accession>
<dbReference type="PANTHER" id="PTHR36740">
    <property type="entry name" value="PRC DOMAIN-CONTAINING PROTEIN"/>
    <property type="match status" value="1"/>
</dbReference>
<dbReference type="Gene3D" id="1.20.120.20">
    <property type="entry name" value="Apolipoprotein"/>
    <property type="match status" value="1"/>
</dbReference>
<evidence type="ECO:0000313" key="4">
    <source>
        <dbReference type="EMBL" id="HGW95047.1"/>
    </source>
</evidence>
<feature type="compositionally biased region" description="Pro residues" evidence="2">
    <location>
        <begin position="409"/>
        <end position="418"/>
    </location>
</feature>
<dbReference type="SUPFAM" id="SSF50346">
    <property type="entry name" value="PRC-barrel domain"/>
    <property type="match status" value="1"/>
</dbReference>
<evidence type="ECO:0000256" key="2">
    <source>
        <dbReference type="SAM" id="MobiDB-lite"/>
    </source>
</evidence>
<organism evidence="4">
    <name type="scientific">Oscillatoriales cyanobacterium SpSt-402</name>
    <dbReference type="NCBI Taxonomy" id="2282168"/>
    <lineage>
        <taxon>Bacteria</taxon>
        <taxon>Bacillati</taxon>
        <taxon>Cyanobacteriota</taxon>
        <taxon>Cyanophyceae</taxon>
        <taxon>Oscillatoriophycideae</taxon>
        <taxon>Oscillatoriales</taxon>
    </lineage>
</organism>
<feature type="compositionally biased region" description="Low complexity" evidence="2">
    <location>
        <begin position="314"/>
        <end position="325"/>
    </location>
</feature>
<dbReference type="Pfam" id="PF05239">
    <property type="entry name" value="PRC"/>
    <property type="match status" value="1"/>
</dbReference>
<feature type="compositionally biased region" description="Polar residues" evidence="2">
    <location>
        <begin position="423"/>
        <end position="439"/>
    </location>
</feature>
<feature type="coiled-coil region" evidence="1">
    <location>
        <begin position="178"/>
        <end position="245"/>
    </location>
</feature>
<feature type="domain" description="PRC-barrel" evidence="3">
    <location>
        <begin position="88"/>
        <end position="158"/>
    </location>
</feature>
<evidence type="ECO:0000256" key="1">
    <source>
        <dbReference type="SAM" id="Coils"/>
    </source>
</evidence>
<comment type="caution">
    <text evidence="4">The sequence shown here is derived from an EMBL/GenBank/DDBJ whole genome shotgun (WGS) entry which is preliminary data.</text>
</comment>